<dbReference type="EMBL" id="JTKH01000024">
    <property type="protein sequence ID" value="KII76670.1"/>
    <property type="molecule type" value="Genomic_DNA"/>
</dbReference>
<evidence type="ECO:0000313" key="2">
    <source>
        <dbReference type="EMBL" id="KII76670.1"/>
    </source>
</evidence>
<dbReference type="PANTHER" id="PTHR38008:SF2">
    <property type="entry name" value="HEMOLYSIN"/>
    <property type="match status" value="1"/>
</dbReference>
<name>A0A0C2NK09_9VIBR</name>
<keyword evidence="1" id="KW-0732">Signal</keyword>
<comment type="caution">
    <text evidence="2">The sequence shown here is derived from an EMBL/GenBank/DDBJ whole genome shotgun (WGS) entry which is preliminary data.</text>
</comment>
<feature type="signal peptide" evidence="1">
    <location>
        <begin position="1"/>
        <end position="18"/>
    </location>
</feature>
<keyword evidence="3" id="KW-1185">Reference proteome</keyword>
<dbReference type="AlphaFoldDB" id="A0A0C2NK09"/>
<dbReference type="PROSITE" id="PS51257">
    <property type="entry name" value="PROKAR_LIPOPROTEIN"/>
    <property type="match status" value="1"/>
</dbReference>
<organism evidence="2 3">
    <name type="scientific">Vibrio renipiscarius</name>
    <dbReference type="NCBI Taxonomy" id="1461322"/>
    <lineage>
        <taxon>Bacteria</taxon>
        <taxon>Pseudomonadati</taxon>
        <taxon>Pseudomonadota</taxon>
        <taxon>Gammaproteobacteria</taxon>
        <taxon>Vibrionales</taxon>
        <taxon>Vibrionaceae</taxon>
        <taxon>Vibrio</taxon>
    </lineage>
</organism>
<reference evidence="2 3" key="1">
    <citation type="submission" date="2014-11" db="EMBL/GenBank/DDBJ databases">
        <title>Draft Genome Sequence of Vibrio piscirenalis strains CECT 8603T and CECT 8604, two marine Gammaproteobacterium isolated from cultured gilthead sea bream (Sparus aurata).</title>
        <authorList>
            <person name="Arahal D.R."/>
            <person name="Rodrigo-Torres L."/>
            <person name="Lucena T."/>
            <person name="Pujalte M.J."/>
        </authorList>
    </citation>
    <scope>NUCLEOTIDE SEQUENCE [LARGE SCALE GENOMIC DNA]</scope>
    <source>
        <strain evidence="2 3">DCR 1-4-2</strain>
    </source>
</reference>
<dbReference type="RefSeq" id="WP_040992643.1">
    <property type="nucleotide sequence ID" value="NZ_JTKH01000024.1"/>
</dbReference>
<dbReference type="Pfam" id="PF03891">
    <property type="entry name" value="DUF333"/>
    <property type="match status" value="1"/>
</dbReference>
<evidence type="ECO:0000256" key="1">
    <source>
        <dbReference type="SAM" id="SignalP"/>
    </source>
</evidence>
<evidence type="ECO:0000313" key="3">
    <source>
        <dbReference type="Proteomes" id="UP000031672"/>
    </source>
</evidence>
<accession>A0A0C2NK09</accession>
<proteinExistence type="predicted"/>
<dbReference type="InterPro" id="IPR005590">
    <property type="entry name" value="DUF333"/>
</dbReference>
<gene>
    <name evidence="2" type="ORF">OJ16_18020</name>
</gene>
<protein>
    <submittedName>
        <fullName evidence="2">Hemolysin</fullName>
    </submittedName>
</protein>
<dbReference type="OrthoDB" id="148878at2"/>
<dbReference type="PANTHER" id="PTHR38008">
    <property type="entry name" value="HEMOLYSIN-RELATED"/>
    <property type="match status" value="1"/>
</dbReference>
<sequence>MTKTQTLLMTLGLTSALAIVGCASEDSPYRSKEYQTKSNPASVYCVERGGALEMMTLDGQRTTFCVLENGEKVEQWEYYKQNHTQSNSTQSQ</sequence>
<feature type="chain" id="PRO_5009758808" evidence="1">
    <location>
        <begin position="19"/>
        <end position="92"/>
    </location>
</feature>
<accession>A0A0C2JIH0</accession>
<dbReference type="Proteomes" id="UP000031672">
    <property type="component" value="Unassembled WGS sequence"/>
</dbReference>